<dbReference type="Pfam" id="PF10552">
    <property type="entry name" value="ORF6C"/>
    <property type="match status" value="1"/>
</dbReference>
<evidence type="ECO:0000313" key="4">
    <source>
        <dbReference type="Proteomes" id="UP000051131"/>
    </source>
</evidence>
<dbReference type="Proteomes" id="UP000051131">
    <property type="component" value="Unassembled WGS sequence"/>
</dbReference>
<dbReference type="AlphaFoldDB" id="A0A0R2CIM7"/>
<feature type="domain" description="ORF6C" evidence="2">
    <location>
        <begin position="121"/>
        <end position="226"/>
    </location>
</feature>
<feature type="domain" description="KilA-N DNA-binding" evidence="1">
    <location>
        <begin position="5"/>
        <end position="90"/>
    </location>
</feature>
<reference evidence="3 4" key="1">
    <citation type="journal article" date="2015" name="Genome Announc.">
        <title>Expanding the biotechnology potential of lactobacilli through comparative genomics of 213 strains and associated genera.</title>
        <authorList>
            <person name="Sun Z."/>
            <person name="Harris H.M."/>
            <person name="McCann A."/>
            <person name="Guo C."/>
            <person name="Argimon S."/>
            <person name="Zhang W."/>
            <person name="Yang X."/>
            <person name="Jeffery I.B."/>
            <person name="Cooney J.C."/>
            <person name="Kagawa T.F."/>
            <person name="Liu W."/>
            <person name="Song Y."/>
            <person name="Salvetti E."/>
            <person name="Wrobel A."/>
            <person name="Rasinkangas P."/>
            <person name="Parkhill J."/>
            <person name="Rea M.C."/>
            <person name="O'Sullivan O."/>
            <person name="Ritari J."/>
            <person name="Douillard F.P."/>
            <person name="Paul Ross R."/>
            <person name="Yang R."/>
            <person name="Briner A.E."/>
            <person name="Felis G.E."/>
            <person name="de Vos W.M."/>
            <person name="Barrangou R."/>
            <person name="Klaenhammer T.R."/>
            <person name="Caufield P.W."/>
            <person name="Cui Y."/>
            <person name="Zhang H."/>
            <person name="O'Toole P.W."/>
        </authorList>
    </citation>
    <scope>NUCLEOTIDE SEQUENCE [LARGE SCALE GENOMIC DNA]</scope>
    <source>
        <strain evidence="3 4">DSM 21116</strain>
    </source>
</reference>
<dbReference type="InterPro" id="IPR018873">
    <property type="entry name" value="KilA-N_DNA-bd_domain"/>
</dbReference>
<dbReference type="Pfam" id="PF10543">
    <property type="entry name" value="ORF6N"/>
    <property type="match status" value="1"/>
</dbReference>
<gene>
    <name evidence="3" type="ORF">FC80_GL000436</name>
</gene>
<protein>
    <submittedName>
        <fullName evidence="3">Orf6</fullName>
    </submittedName>
</protein>
<evidence type="ECO:0000259" key="2">
    <source>
        <dbReference type="Pfam" id="PF10552"/>
    </source>
</evidence>
<dbReference type="InterPro" id="IPR018878">
    <property type="entry name" value="ORF6C_dom"/>
</dbReference>
<dbReference type="PATRIC" id="fig|1423729.3.peg.438"/>
<evidence type="ECO:0000313" key="3">
    <source>
        <dbReference type="EMBL" id="KRM91470.1"/>
    </source>
</evidence>
<keyword evidence="4" id="KW-1185">Reference proteome</keyword>
<dbReference type="STRING" id="1423729.FC80_GL000436"/>
<sequence length="237" mass="27850">MNEIKPVRFNQELILTTEQLAEFYGTTVDRIKQNFKRNEAKFEETKHYFLLEGNELKSFKDQVSNSSLVAERTAHLYLWTKRGASRHSKMLGTERAWDMFDELEENYFTQKIVPMSLPGQIKLIAQGYSQLEEDVKQIKENMGLPGNMAYRFTRERNKKVINSLGGKDSNAYQDKALRTKTYSTLFKSFKETFMQDRYSDTPISRFNEALEFVQSWYVPFELQREINTVNAQTKIAL</sequence>
<organism evidence="3 4">
    <name type="scientific">Liquorilactobacillus cacaonum DSM 21116</name>
    <dbReference type="NCBI Taxonomy" id="1423729"/>
    <lineage>
        <taxon>Bacteria</taxon>
        <taxon>Bacillati</taxon>
        <taxon>Bacillota</taxon>
        <taxon>Bacilli</taxon>
        <taxon>Lactobacillales</taxon>
        <taxon>Lactobacillaceae</taxon>
        <taxon>Liquorilactobacillus</taxon>
    </lineage>
</organism>
<accession>A0A0R2CIM7</accession>
<dbReference type="RefSeq" id="WP_057828711.1">
    <property type="nucleotide sequence ID" value="NZ_AYZE01000010.1"/>
</dbReference>
<proteinExistence type="predicted"/>
<comment type="caution">
    <text evidence="3">The sequence shown here is derived from an EMBL/GenBank/DDBJ whole genome shotgun (WGS) entry which is preliminary data.</text>
</comment>
<evidence type="ECO:0000259" key="1">
    <source>
        <dbReference type="Pfam" id="PF10543"/>
    </source>
</evidence>
<dbReference type="EMBL" id="AYZE01000010">
    <property type="protein sequence ID" value="KRM91470.1"/>
    <property type="molecule type" value="Genomic_DNA"/>
</dbReference>
<name>A0A0R2CIM7_9LACO</name>